<dbReference type="Gene3D" id="3.90.79.40">
    <property type="entry name" value="EvaA sugar 2,3-dehydratase subunit"/>
    <property type="match status" value="1"/>
</dbReference>
<gene>
    <name evidence="2" type="ORF">GPUN_2867</name>
</gene>
<sequence length="235" mass="26586">MPDRTLEQKEMAFERLYTGGSHNTIDEIVSWFSEQQNKSTMSYEVIPLLECNGWEFDKSGSLAHASGEFFRVEGIRVFNTQQREVKGGWDQPILTQVGYDGGILGLIRKRIDAVPHYLVEAKSEPGNYGITQISTSLQATFSNIKQAHKGDKTAFSDLFMEPENNGGTVVFKRWMSEDGGRLLNKRNLSMVVEVDSFDIETPARYHWVTLNQLIEINRTKDSIIAPHIRGILSAL</sequence>
<dbReference type="eggNOG" id="ENOG502Z8MY">
    <property type="taxonomic scope" value="Bacteria"/>
</dbReference>
<evidence type="ECO:0000313" key="3">
    <source>
        <dbReference type="Proteomes" id="UP000053586"/>
    </source>
</evidence>
<organism evidence="2 3">
    <name type="scientific">Glaciecola punicea ACAM 611</name>
    <dbReference type="NCBI Taxonomy" id="1121923"/>
    <lineage>
        <taxon>Bacteria</taxon>
        <taxon>Pseudomonadati</taxon>
        <taxon>Pseudomonadota</taxon>
        <taxon>Gammaproteobacteria</taxon>
        <taxon>Alteromonadales</taxon>
        <taxon>Alteromonadaceae</taxon>
        <taxon>Glaciecola</taxon>
    </lineage>
</organism>
<dbReference type="GO" id="GO:0016829">
    <property type="term" value="F:lyase activity"/>
    <property type="evidence" value="ECO:0007669"/>
    <property type="project" value="InterPro"/>
</dbReference>
<dbReference type="InterPro" id="IPR038153">
    <property type="entry name" value="EvaA-like_sf"/>
</dbReference>
<dbReference type="EMBL" id="BAET01000033">
    <property type="protein sequence ID" value="GAB56981.1"/>
    <property type="molecule type" value="Genomic_DNA"/>
</dbReference>
<protein>
    <submittedName>
        <fullName evidence="2">Response regulator receiver domain-containing protein</fullName>
    </submittedName>
</protein>
<reference evidence="2 3" key="2">
    <citation type="journal article" date="2017" name="Antonie Van Leeuwenhoek">
        <title>Rhizobium rhizosphaerae sp. nov., a novel species isolated from rice rhizosphere.</title>
        <authorList>
            <person name="Zhao J.J."/>
            <person name="Zhang J."/>
            <person name="Zhang R.J."/>
            <person name="Zhang C.W."/>
            <person name="Yin H.Q."/>
            <person name="Zhang X.X."/>
        </authorList>
    </citation>
    <scope>NUCLEOTIDE SEQUENCE [LARGE SCALE GENOMIC DNA]</scope>
    <source>
        <strain evidence="2 3">ACAM 611</strain>
    </source>
</reference>
<dbReference type="Proteomes" id="UP000053586">
    <property type="component" value="Unassembled WGS sequence"/>
</dbReference>
<evidence type="ECO:0000259" key="1">
    <source>
        <dbReference type="Pfam" id="PF03559"/>
    </source>
</evidence>
<accession>H5TF54</accession>
<evidence type="ECO:0000313" key="2">
    <source>
        <dbReference type="EMBL" id="GAB56981.1"/>
    </source>
</evidence>
<keyword evidence="3" id="KW-1185">Reference proteome</keyword>
<dbReference type="InterPro" id="IPR005212">
    <property type="entry name" value="EvaA-like"/>
</dbReference>
<name>H5TF54_9ALTE</name>
<comment type="caution">
    <text evidence="2">The sequence shown here is derived from an EMBL/GenBank/DDBJ whole genome shotgun (WGS) entry which is preliminary data.</text>
</comment>
<dbReference type="Pfam" id="PF03559">
    <property type="entry name" value="Hexose_dehydrat"/>
    <property type="match status" value="1"/>
</dbReference>
<feature type="domain" description="dTDP-4-dehydro-6-deoxy-alpha-D-glucopyranose 2,3-dehydratase" evidence="1">
    <location>
        <begin position="27"/>
        <end position="235"/>
    </location>
</feature>
<proteinExistence type="predicted"/>
<dbReference type="AlphaFoldDB" id="H5TF54"/>
<reference evidence="2 3" key="1">
    <citation type="journal article" date="2012" name="J. Bacteriol.">
        <title>Genome sequence of proteorhodopsin-containing sea ice bacterium Glaciecola punicea ACAM 611T.</title>
        <authorList>
            <person name="Qin Q.-L."/>
            <person name="Xie B.-B."/>
            <person name="Shu Y.-L."/>
            <person name="Rong J.-C."/>
            <person name="Zhao D.-L."/>
            <person name="Zhang X.-Y."/>
            <person name="Chen X.-L."/>
            <person name="Zhou B.-C."/>
            <person name="Zhanga Y.-Z."/>
        </authorList>
    </citation>
    <scope>NUCLEOTIDE SEQUENCE [LARGE SCALE GENOMIC DNA]</scope>
    <source>
        <strain evidence="2 3">ACAM 611</strain>
    </source>
</reference>